<dbReference type="Proteomes" id="UP000267081">
    <property type="component" value="Unassembled WGS sequence"/>
</dbReference>
<reference evidence="2 3" key="1">
    <citation type="submission" date="2018-12" db="EMBL/GenBank/DDBJ databases">
        <title>Amycolatopsis eburnea sp. nov. actinomycete associate with arbuscular mycorrhiza fungal spore.</title>
        <authorList>
            <person name="Lumyong S."/>
            <person name="Chaiya L."/>
        </authorList>
    </citation>
    <scope>NUCLEOTIDE SEQUENCE [LARGE SCALE GENOMIC DNA]</scope>
    <source>
        <strain evidence="2 3">GLM-1</strain>
    </source>
</reference>
<dbReference type="EMBL" id="RSEC01000048">
    <property type="protein sequence ID" value="RSD16441.1"/>
    <property type="molecule type" value="Genomic_DNA"/>
</dbReference>
<accession>A0A3R9DII1</accession>
<feature type="chain" id="PRO_5018731439" evidence="1">
    <location>
        <begin position="27"/>
        <end position="142"/>
    </location>
</feature>
<organism evidence="2 3">
    <name type="scientific">Amycolatopsis eburnea</name>
    <dbReference type="NCBI Taxonomy" id="2267691"/>
    <lineage>
        <taxon>Bacteria</taxon>
        <taxon>Bacillati</taxon>
        <taxon>Actinomycetota</taxon>
        <taxon>Actinomycetes</taxon>
        <taxon>Pseudonocardiales</taxon>
        <taxon>Pseudonocardiaceae</taxon>
        <taxon>Amycolatopsis</taxon>
    </lineage>
</organism>
<comment type="caution">
    <text evidence="2">The sequence shown here is derived from an EMBL/GenBank/DDBJ whole genome shotgun (WGS) entry which is preliminary data.</text>
</comment>
<dbReference type="OrthoDB" id="9837891at2"/>
<protein>
    <submittedName>
        <fullName evidence="2">Uncharacterized protein</fullName>
    </submittedName>
</protein>
<keyword evidence="3" id="KW-1185">Reference proteome</keyword>
<keyword evidence="1" id="KW-0732">Signal</keyword>
<feature type="signal peptide" evidence="1">
    <location>
        <begin position="1"/>
        <end position="26"/>
    </location>
</feature>
<gene>
    <name evidence="2" type="ORF">EIY87_22630</name>
</gene>
<evidence type="ECO:0000256" key="1">
    <source>
        <dbReference type="SAM" id="SignalP"/>
    </source>
</evidence>
<sequence length="142" mass="14088">MKAGAIQAVIGTAVLGAVVLAPPAEAAGTGAQTVAASCTAGLFRGTVSVTYQLAGPTEYHPSIATIGGGPYIGDSATFVLDVAYADAGTTTSVYRGTYTGTAGTKLSVRLPDDVKVPQDAPSYASVAFDGGESPCTAKAEIR</sequence>
<proteinExistence type="predicted"/>
<name>A0A3R9DII1_9PSEU</name>
<evidence type="ECO:0000313" key="3">
    <source>
        <dbReference type="Proteomes" id="UP000267081"/>
    </source>
</evidence>
<dbReference type="AlphaFoldDB" id="A0A3R9DII1"/>
<evidence type="ECO:0000313" key="2">
    <source>
        <dbReference type="EMBL" id="RSD16441.1"/>
    </source>
</evidence>
<dbReference type="RefSeq" id="WP_125311428.1">
    <property type="nucleotide sequence ID" value="NZ_RSEC01000048.1"/>
</dbReference>